<dbReference type="Gene3D" id="3.80.10.10">
    <property type="entry name" value="Ribonuclease Inhibitor"/>
    <property type="match status" value="1"/>
</dbReference>
<keyword evidence="3" id="KW-1185">Reference proteome</keyword>
<sequence length="481" mass="54473">MDDLPPPLLLEILSRLADSADVARCRVSSKTINSLAPEIRSVNLHCSYRRYAKSRSPLTRSSITPFKEVFNKLISELKIVERVTIGVEKPLRLVAYDEVEDEEDDLFLSDVNFVMTWLPKVCGDLKSISISDFWVQSCWRRSDVLSLISSYCIELKYLWLSRESAVFGFSSRFIFDLAIIEISLKLLELEIKNAWLSVDNLTPMPKLTTLTLEFIRLDDENLEKVNECFPWLEVLNLIGVGGLKEPRIHLIHLKTCQWTLSNAPISISIVAPTLVKLTLKCVKPNLLLIDTPILSDLNLSLESTYNFKVKEFSRLKKLHLESTRLRNLLGRFPFGRTVKNLTAVSTRWVVPLGVSKSILELLLCAFPNVSSLTLTSGVWSELETYPHPGLAGLESRAQIKGLKEITAYLTVNDIEVTLSTIFSLLDNCSGLSNMAMFVHRDVVSNVTSSLISRCMAHCARVRWKWGMWKEGTKDAWISDGF</sequence>
<accession>A0ABR0WZ90</accession>
<proteinExistence type="predicted"/>
<dbReference type="Pfam" id="PF12937">
    <property type="entry name" value="F-box-like"/>
    <property type="match status" value="1"/>
</dbReference>
<dbReference type="InterPro" id="IPR001810">
    <property type="entry name" value="F-box_dom"/>
</dbReference>
<evidence type="ECO:0000313" key="3">
    <source>
        <dbReference type="Proteomes" id="UP001318860"/>
    </source>
</evidence>
<dbReference type="InterPro" id="IPR036047">
    <property type="entry name" value="F-box-like_dom_sf"/>
</dbReference>
<feature type="domain" description="F-box" evidence="1">
    <location>
        <begin position="1"/>
        <end position="36"/>
    </location>
</feature>
<dbReference type="EMBL" id="JABTTQ020000007">
    <property type="protein sequence ID" value="KAK6151906.1"/>
    <property type="molecule type" value="Genomic_DNA"/>
</dbReference>
<dbReference type="Proteomes" id="UP001318860">
    <property type="component" value="Unassembled WGS sequence"/>
</dbReference>
<dbReference type="SUPFAM" id="SSF52047">
    <property type="entry name" value="RNI-like"/>
    <property type="match status" value="1"/>
</dbReference>
<protein>
    <recommendedName>
        <fullName evidence="1">F-box domain-containing protein</fullName>
    </recommendedName>
</protein>
<dbReference type="InterPro" id="IPR044809">
    <property type="entry name" value="AUF1-like"/>
</dbReference>
<organism evidence="2 3">
    <name type="scientific">Rehmannia glutinosa</name>
    <name type="common">Chinese foxglove</name>
    <dbReference type="NCBI Taxonomy" id="99300"/>
    <lineage>
        <taxon>Eukaryota</taxon>
        <taxon>Viridiplantae</taxon>
        <taxon>Streptophyta</taxon>
        <taxon>Embryophyta</taxon>
        <taxon>Tracheophyta</taxon>
        <taxon>Spermatophyta</taxon>
        <taxon>Magnoliopsida</taxon>
        <taxon>eudicotyledons</taxon>
        <taxon>Gunneridae</taxon>
        <taxon>Pentapetalae</taxon>
        <taxon>asterids</taxon>
        <taxon>lamiids</taxon>
        <taxon>Lamiales</taxon>
        <taxon>Orobanchaceae</taxon>
        <taxon>Rehmannieae</taxon>
        <taxon>Rehmannia</taxon>
    </lineage>
</organism>
<dbReference type="SUPFAM" id="SSF81383">
    <property type="entry name" value="F-box domain"/>
    <property type="match status" value="1"/>
</dbReference>
<comment type="caution">
    <text evidence="2">The sequence shown here is derived from an EMBL/GenBank/DDBJ whole genome shotgun (WGS) entry which is preliminary data.</text>
</comment>
<evidence type="ECO:0000313" key="2">
    <source>
        <dbReference type="EMBL" id="KAK6151906.1"/>
    </source>
</evidence>
<gene>
    <name evidence="2" type="ORF">DH2020_014541</name>
</gene>
<reference evidence="2 3" key="1">
    <citation type="journal article" date="2021" name="Comput. Struct. Biotechnol. J.">
        <title>De novo genome assembly of the potent medicinal plant Rehmannia glutinosa using nanopore technology.</title>
        <authorList>
            <person name="Ma L."/>
            <person name="Dong C."/>
            <person name="Song C."/>
            <person name="Wang X."/>
            <person name="Zheng X."/>
            <person name="Niu Y."/>
            <person name="Chen S."/>
            <person name="Feng W."/>
        </authorList>
    </citation>
    <scope>NUCLEOTIDE SEQUENCE [LARGE SCALE GENOMIC DNA]</scope>
    <source>
        <strain evidence="2">DH-2019</strain>
    </source>
</reference>
<dbReference type="InterPro" id="IPR032675">
    <property type="entry name" value="LRR_dom_sf"/>
</dbReference>
<evidence type="ECO:0000259" key="1">
    <source>
        <dbReference type="Pfam" id="PF12937"/>
    </source>
</evidence>
<dbReference type="PANTHER" id="PTHR31215">
    <property type="entry name" value="OS05G0510400 PROTEIN-RELATED"/>
    <property type="match status" value="1"/>
</dbReference>
<name>A0ABR0WZ90_REHGL</name>